<feature type="transmembrane region" description="Helical" evidence="6">
    <location>
        <begin position="817"/>
        <end position="840"/>
    </location>
</feature>
<proteinExistence type="predicted"/>
<dbReference type="AlphaFoldDB" id="A0A8B7XSK3"/>
<feature type="transmembrane region" description="Helical" evidence="6">
    <location>
        <begin position="1026"/>
        <end position="1045"/>
    </location>
</feature>
<dbReference type="InterPro" id="IPR001611">
    <property type="entry name" value="Leu-rich_rpt"/>
</dbReference>
<feature type="region of interest" description="Disordered" evidence="5">
    <location>
        <begin position="1146"/>
        <end position="1165"/>
    </location>
</feature>
<dbReference type="Pfam" id="PF24633">
    <property type="entry name" value="DUF7630"/>
    <property type="match status" value="1"/>
</dbReference>
<dbReference type="Pfam" id="PF13855">
    <property type="entry name" value="LRR_8"/>
    <property type="match status" value="3"/>
</dbReference>
<keyword evidence="4" id="KW-0325">Glycoprotein</keyword>
<dbReference type="SMART" id="SM00369">
    <property type="entry name" value="LRR_TYP"/>
    <property type="match status" value="10"/>
</dbReference>
<sequence length="1165" mass="131209">MVSPSTAQTTPDRVRRGTASEGWLSGELVLSVREECPLPQEIEGLVRGQDEACQVCTCAPTKKVDCKGKGLESVPLGIPRNTAQLDLGYNSLTRIERSTFVNLTKLLILDLGYNSLTRIERSSFVNLNKLWILKLRSNKISTIESGGFIGLSSFLNLQLDNNDLEKFDADILYDIGGGLLCEIQLSSNKLKSLSPLTFSGLATPSIIAVSNNSIEKIPPRLIYQRNKELILHIMDFSSNRIQSVATDAFEGVKYISELYLSSNSIAYLPETVFINTTIGRTLDLSSNLLKTIPRGLRYLRRLRNLYILSNSLSVLSMEMFDGMQSLEELIISGNPITKLDDRVFSDTQLVNLYIYNTHLRSIDGRPFVTRNNSIIFVAMYGNSIESISDSVWQDMGMNCRVFVGPTLRRAPHTRSDLEIGFAGSGFVQSVTVSKATSKALGYSGFSCSKLTHFKRNCTPCLQGTYGGPFRTCRACSPGGFFQNRTGQFIKTEVGMNCLSCNNGTYVTPETHPGRNIGDCVVCPSGTDKSRHAGFRACPCVSNYYRRDRFGECFPCPLEGVNCSGEYQHLLPGFWWTWDWNSTDNFQSYNNFVKNILMENDYYNRFTRKFHGVLPKAHPCPRNKSCLNLGVGINATCQHGYEDFLCSQCITGYYSWLGQCFKCPRWWVFLLEVLASIIVIIVVVLVVAWDLRRHRQRGRSVVSVLFSRFKILLGFYQILGEIFDALHDLPWPRSLIKFGSFCKVLEVNIMQLIVSPRCYFPNFTYPTIYLEFIAGLSFSVLVIMLALSAYNLKRFYLHLKETPRDVCNDVLTKMKQNCYLAVVILLFITYPSLSSAILALLPSGCDEFYLDEAEKVKVLLLRSNYSIDCETDQHLMYNYAAEASLCYIVGFPSVLLITLWMSRRRRMKNESDPSYMLGSINYLDQMSLFVADNTADQDAGAQVNEIPPDDFSGMGSPDDTHSLNDAATSNNQPLLIPSITSPAGSITWETFLCENYKEKFWYWEIVELARKIFQVLFVLLFGAEDHFTLFATIVLSVGFLVIHAYVKPMKHAAEHRLQMCSLASICLNLLTASLLLLPNEGAFTSETRKEVLAVFLVLLNLTLVAFVAGSAIWTFLKMIFKTACCRRAVLSTTHVYRLLRPPQQYSTQRRCPSLDTNGERQALLSD</sequence>
<evidence type="ECO:0000313" key="9">
    <source>
        <dbReference type="RefSeq" id="XP_022083844.1"/>
    </source>
</evidence>
<evidence type="ECO:0000256" key="4">
    <source>
        <dbReference type="ARBA" id="ARBA00023180"/>
    </source>
</evidence>
<evidence type="ECO:0000256" key="5">
    <source>
        <dbReference type="SAM" id="MobiDB-lite"/>
    </source>
</evidence>
<dbReference type="PANTHER" id="PTHR45712">
    <property type="entry name" value="AGAP008170-PA"/>
    <property type="match status" value="1"/>
</dbReference>
<dbReference type="GeneID" id="110975569"/>
<dbReference type="SUPFAM" id="SSF52058">
    <property type="entry name" value="L domain-like"/>
    <property type="match status" value="1"/>
</dbReference>
<keyword evidence="6" id="KW-0472">Membrane</keyword>
<evidence type="ECO:0000256" key="3">
    <source>
        <dbReference type="ARBA" id="ARBA00022737"/>
    </source>
</evidence>
<organism evidence="8 9">
    <name type="scientific">Acanthaster planci</name>
    <name type="common">Crown-of-thorns starfish</name>
    <dbReference type="NCBI Taxonomy" id="133434"/>
    <lineage>
        <taxon>Eukaryota</taxon>
        <taxon>Metazoa</taxon>
        <taxon>Echinodermata</taxon>
        <taxon>Eleutherozoa</taxon>
        <taxon>Asterozoa</taxon>
        <taxon>Asteroidea</taxon>
        <taxon>Valvatacea</taxon>
        <taxon>Valvatida</taxon>
        <taxon>Acanthasteridae</taxon>
        <taxon>Acanthaster</taxon>
    </lineage>
</organism>
<dbReference type="KEGG" id="aplc:110975569"/>
<dbReference type="PANTHER" id="PTHR45712:SF22">
    <property type="entry name" value="INSULIN-LIKE GROWTH FACTOR-BINDING PROTEIN COMPLEX ACID LABILE SUBUNIT"/>
    <property type="match status" value="1"/>
</dbReference>
<keyword evidence="6" id="KW-1133">Transmembrane helix</keyword>
<name>A0A8B7XSK3_ACAPL</name>
<feature type="transmembrane region" description="Helical" evidence="6">
    <location>
        <begin position="999"/>
        <end position="1020"/>
    </location>
</feature>
<keyword evidence="3" id="KW-0677">Repeat</keyword>
<dbReference type="InterPro" id="IPR000372">
    <property type="entry name" value="LRRNT"/>
</dbReference>
<evidence type="ECO:0000256" key="1">
    <source>
        <dbReference type="ARBA" id="ARBA00022614"/>
    </source>
</evidence>
<feature type="transmembrane region" description="Helical" evidence="6">
    <location>
        <begin position="767"/>
        <end position="789"/>
    </location>
</feature>
<evidence type="ECO:0000259" key="7">
    <source>
        <dbReference type="SMART" id="SM00013"/>
    </source>
</evidence>
<evidence type="ECO:0000313" key="8">
    <source>
        <dbReference type="Proteomes" id="UP000694845"/>
    </source>
</evidence>
<evidence type="ECO:0000256" key="6">
    <source>
        <dbReference type="SAM" id="Phobius"/>
    </source>
</evidence>
<feature type="transmembrane region" description="Helical" evidence="6">
    <location>
        <begin position="665"/>
        <end position="688"/>
    </location>
</feature>
<feature type="transmembrane region" description="Helical" evidence="6">
    <location>
        <begin position="878"/>
        <end position="900"/>
    </location>
</feature>
<dbReference type="Gene3D" id="3.80.10.10">
    <property type="entry name" value="Ribonuclease Inhibitor"/>
    <property type="match status" value="2"/>
</dbReference>
<keyword evidence="1" id="KW-0433">Leucine-rich repeat</keyword>
<dbReference type="InterPro" id="IPR003591">
    <property type="entry name" value="Leu-rich_rpt_typical-subtyp"/>
</dbReference>
<dbReference type="SMART" id="SM00013">
    <property type="entry name" value="LRRNT"/>
    <property type="match status" value="1"/>
</dbReference>
<dbReference type="RefSeq" id="XP_022083844.1">
    <property type="nucleotide sequence ID" value="XM_022228152.1"/>
</dbReference>
<dbReference type="Proteomes" id="UP000694845">
    <property type="component" value="Unplaced"/>
</dbReference>
<reference evidence="9" key="1">
    <citation type="submission" date="2025-08" db="UniProtKB">
        <authorList>
            <consortium name="RefSeq"/>
        </authorList>
    </citation>
    <scope>IDENTIFICATION</scope>
</reference>
<keyword evidence="2" id="KW-0732">Signal</keyword>
<dbReference type="InterPro" id="IPR032675">
    <property type="entry name" value="LRR_dom_sf"/>
</dbReference>
<dbReference type="OrthoDB" id="694479at2759"/>
<dbReference type="InterPro" id="IPR056047">
    <property type="entry name" value="CRMPA-like_DUF7630"/>
</dbReference>
<feature type="transmembrane region" description="Helical" evidence="6">
    <location>
        <begin position="1090"/>
        <end position="1115"/>
    </location>
</feature>
<feature type="transmembrane region" description="Helical" evidence="6">
    <location>
        <begin position="700"/>
        <end position="718"/>
    </location>
</feature>
<feature type="compositionally biased region" description="Polar residues" evidence="5">
    <location>
        <begin position="1146"/>
        <end position="1155"/>
    </location>
</feature>
<evidence type="ECO:0000256" key="2">
    <source>
        <dbReference type="ARBA" id="ARBA00022729"/>
    </source>
</evidence>
<keyword evidence="8" id="KW-1185">Reference proteome</keyword>
<gene>
    <name evidence="9" type="primary">LOC110975569</name>
</gene>
<feature type="domain" description="LRRNT" evidence="7">
    <location>
        <begin position="52"/>
        <end position="84"/>
    </location>
</feature>
<dbReference type="SUPFAM" id="SSF57184">
    <property type="entry name" value="Growth factor receptor domain"/>
    <property type="match status" value="1"/>
</dbReference>
<accession>A0A8B7XSK3</accession>
<protein>
    <submittedName>
        <fullName evidence="9">Uncharacterized protein LOC110975569</fullName>
    </submittedName>
</protein>
<keyword evidence="6" id="KW-0812">Transmembrane</keyword>
<dbReference type="InterPro" id="IPR050333">
    <property type="entry name" value="SLRP"/>
</dbReference>
<dbReference type="OMA" id="NYSIDCE"/>
<feature type="transmembrane region" description="Helical" evidence="6">
    <location>
        <begin position="1057"/>
        <end position="1078"/>
    </location>
</feature>
<dbReference type="InterPro" id="IPR009030">
    <property type="entry name" value="Growth_fac_rcpt_cys_sf"/>
</dbReference>